<comment type="caution">
    <text evidence="2">The sequence shown here is derived from an EMBL/GenBank/DDBJ whole genome shotgun (WGS) entry which is preliminary data.</text>
</comment>
<gene>
    <name evidence="2" type="ORF">Q5M86_08150</name>
</gene>
<dbReference type="InterPro" id="IPR009875">
    <property type="entry name" value="PilZ_domain"/>
</dbReference>
<feature type="domain" description="PilZ" evidence="1">
    <location>
        <begin position="130"/>
        <end position="233"/>
    </location>
</feature>
<dbReference type="RefSeq" id="WP_304385354.1">
    <property type="nucleotide sequence ID" value="NZ_JAUPBL010000045.1"/>
</dbReference>
<dbReference type="Pfam" id="PF07238">
    <property type="entry name" value="PilZ"/>
    <property type="match status" value="1"/>
</dbReference>
<protein>
    <submittedName>
        <fullName evidence="2">PilZ domain-containing protein</fullName>
    </submittedName>
</protein>
<proteinExistence type="predicted"/>
<dbReference type="Proteomes" id="UP001175147">
    <property type="component" value="Unassembled WGS sequence"/>
</dbReference>
<evidence type="ECO:0000259" key="1">
    <source>
        <dbReference type="Pfam" id="PF07238"/>
    </source>
</evidence>
<accession>A0ABT8YY06</accession>
<evidence type="ECO:0000313" key="3">
    <source>
        <dbReference type="Proteomes" id="UP001175147"/>
    </source>
</evidence>
<dbReference type="Gene3D" id="2.40.10.220">
    <property type="entry name" value="predicted glycosyltransferase like domains"/>
    <property type="match status" value="1"/>
</dbReference>
<evidence type="ECO:0000313" key="2">
    <source>
        <dbReference type="EMBL" id="MDO7020744.1"/>
    </source>
</evidence>
<name>A0ABT8YY06_9SPIR</name>
<keyword evidence="3" id="KW-1185">Reference proteome</keyword>
<dbReference type="SUPFAM" id="SSF141371">
    <property type="entry name" value="PilZ domain-like"/>
    <property type="match status" value="1"/>
</dbReference>
<dbReference type="EMBL" id="JAUPBM010000097">
    <property type="protein sequence ID" value="MDO7020744.1"/>
    <property type="molecule type" value="Genomic_DNA"/>
</dbReference>
<organism evidence="2 3">
    <name type="scientific">Brachyspira innocens</name>
    <dbReference type="NCBI Taxonomy" id="13264"/>
    <lineage>
        <taxon>Bacteria</taxon>
        <taxon>Pseudomonadati</taxon>
        <taxon>Spirochaetota</taxon>
        <taxon>Spirochaetia</taxon>
        <taxon>Brachyspirales</taxon>
        <taxon>Brachyspiraceae</taxon>
        <taxon>Brachyspira</taxon>
    </lineage>
</organism>
<sequence length="252" mass="28995">MDKEQVKGVIIEKDLSILNKYKSAFNDQFTISSFTDTNSSLAYIIENNLSIYFYIIKYNEDEKDSIKFFTDKINKINPQIRLVLTDISDNFNAEDYPNALTFPKNTDINTIVHTITTEISRNAEDSSKRRRQYSRVNWPLNVIIAYKDKIRGTIDRNILSISGNGAYISSDTNIPDKGDMLGLTISFKDFKLFTEAKVVWINNDNQKPDLPKGFAVQFIDIGMASQKIIDQIIRDKLLQEILVEFKDENFSS</sequence>
<reference evidence="2" key="1">
    <citation type="submission" date="2023-07" db="EMBL/GenBank/DDBJ databases">
        <title>Mucosal microbiota of week-old chicken and adult hens.</title>
        <authorList>
            <person name="Volf J."/>
            <person name="Karasova D."/>
            <person name="Crhanova M."/>
            <person name="Faldynova M."/>
            <person name="Prikrylova H."/>
            <person name="Zeman M."/>
            <person name="Babak V."/>
            <person name="Rajova J."/>
            <person name="Rychlik I."/>
        </authorList>
    </citation>
    <scope>NUCLEOTIDE SEQUENCE</scope>
    <source>
        <strain evidence="2">ET902</strain>
    </source>
</reference>